<evidence type="ECO:0000313" key="2">
    <source>
        <dbReference type="EMBL" id="NEG69152.1"/>
    </source>
</evidence>
<organism evidence="2 3">
    <name type="scientific">Bifidobacterium choloepi</name>
    <dbReference type="NCBI Taxonomy" id="2614131"/>
    <lineage>
        <taxon>Bacteria</taxon>
        <taxon>Bacillati</taxon>
        <taxon>Actinomycetota</taxon>
        <taxon>Actinomycetes</taxon>
        <taxon>Bifidobacteriales</taxon>
        <taxon>Bifidobacteriaceae</taxon>
        <taxon>Bifidobacterium</taxon>
    </lineage>
</organism>
<dbReference type="AlphaFoldDB" id="A0A6I5NJW3"/>
<dbReference type="SUPFAM" id="SSF69118">
    <property type="entry name" value="AhpD-like"/>
    <property type="match status" value="1"/>
</dbReference>
<evidence type="ECO:0000313" key="3">
    <source>
        <dbReference type="Proteomes" id="UP000469292"/>
    </source>
</evidence>
<dbReference type="RefSeq" id="WP_163226753.1">
    <property type="nucleotide sequence ID" value="NZ_VYSG01000001.1"/>
</dbReference>
<gene>
    <name evidence="2" type="ORF">F6S87_00620</name>
</gene>
<dbReference type="Gene3D" id="1.20.1290.10">
    <property type="entry name" value="AhpD-like"/>
    <property type="match status" value="1"/>
</dbReference>
<dbReference type="PANTHER" id="PTHR33570:SF2">
    <property type="entry name" value="CARBOXYMUCONOLACTONE DECARBOXYLASE-LIKE DOMAIN-CONTAINING PROTEIN"/>
    <property type="match status" value="1"/>
</dbReference>
<dbReference type="PANTHER" id="PTHR33570">
    <property type="entry name" value="4-CARBOXYMUCONOLACTONE DECARBOXYLASE FAMILY PROTEIN"/>
    <property type="match status" value="1"/>
</dbReference>
<accession>A0A6I5NJW3</accession>
<dbReference type="InterPro" id="IPR052512">
    <property type="entry name" value="4CMD/NDH-1_regulator"/>
</dbReference>
<sequence>MFEELHRKMNKFWNDDKTFAQTDPEYIAIVERFLFDEVVNEPAANAPQLDDMHRSMCIVAALMGTGSLKTFTDMLPAFYQSGLTSSQLKEIVYQATAYLGFGRAVEFLEKLDDYLKAMDVKMPLEPQRTVEPDDAEGRLAAGERKQVEIFGERMRDFAGESGGPEESRHIRKWLVDNCFGDYYTRGCLTVAEREMVTMCFLASMGGCEPQLRSHIAANIRVGNDEQCCRAAISQIMPYIGYPRTLNALSCLDAVTRAD</sequence>
<dbReference type="GO" id="GO:0051920">
    <property type="term" value="F:peroxiredoxin activity"/>
    <property type="evidence" value="ECO:0007669"/>
    <property type="project" value="InterPro"/>
</dbReference>
<feature type="domain" description="Carboxymuconolactone decarboxylase-like" evidence="1">
    <location>
        <begin position="172"/>
        <end position="252"/>
    </location>
</feature>
<name>A0A6I5NJW3_9BIFI</name>
<reference evidence="2 3" key="1">
    <citation type="submission" date="2019-09" db="EMBL/GenBank/DDBJ databases">
        <title>Phylogenetic characterization of a novel taxon of the genus Bifidobacterium: Bifidobacterium choloepi sp. nov.</title>
        <authorList>
            <person name="Modesto M."/>
            <person name="Satti M."/>
        </authorList>
    </citation>
    <scope>NUCLEOTIDE SEQUENCE [LARGE SCALE GENOMIC DNA]</scope>
    <source>
        <strain evidence="2 3">BRDM6</strain>
    </source>
</reference>
<keyword evidence="3" id="KW-1185">Reference proteome</keyword>
<comment type="caution">
    <text evidence="2">The sequence shown here is derived from an EMBL/GenBank/DDBJ whole genome shotgun (WGS) entry which is preliminary data.</text>
</comment>
<proteinExistence type="predicted"/>
<protein>
    <submittedName>
        <fullName evidence="2">Carboxymuconolactone decarboxylase family protein</fullName>
    </submittedName>
</protein>
<dbReference type="EMBL" id="VYSG01000001">
    <property type="protein sequence ID" value="NEG69152.1"/>
    <property type="molecule type" value="Genomic_DNA"/>
</dbReference>
<dbReference type="Proteomes" id="UP000469292">
    <property type="component" value="Unassembled WGS sequence"/>
</dbReference>
<evidence type="ECO:0000259" key="1">
    <source>
        <dbReference type="Pfam" id="PF02627"/>
    </source>
</evidence>
<dbReference type="Pfam" id="PF02627">
    <property type="entry name" value="CMD"/>
    <property type="match status" value="1"/>
</dbReference>
<dbReference type="InterPro" id="IPR003779">
    <property type="entry name" value="CMD-like"/>
</dbReference>
<dbReference type="InterPro" id="IPR029032">
    <property type="entry name" value="AhpD-like"/>
</dbReference>